<organism evidence="2 3">
    <name type="scientific">Puccinia graminis f. sp. tritici</name>
    <dbReference type="NCBI Taxonomy" id="56615"/>
    <lineage>
        <taxon>Eukaryota</taxon>
        <taxon>Fungi</taxon>
        <taxon>Dikarya</taxon>
        <taxon>Basidiomycota</taxon>
        <taxon>Pucciniomycotina</taxon>
        <taxon>Pucciniomycetes</taxon>
        <taxon>Pucciniales</taxon>
        <taxon>Pucciniaceae</taxon>
        <taxon>Puccinia</taxon>
    </lineage>
</organism>
<keyword evidence="3" id="KW-1185">Reference proteome</keyword>
<feature type="region of interest" description="Disordered" evidence="1">
    <location>
        <begin position="180"/>
        <end position="206"/>
    </location>
</feature>
<proteinExistence type="predicted"/>
<evidence type="ECO:0000256" key="1">
    <source>
        <dbReference type="SAM" id="MobiDB-lite"/>
    </source>
</evidence>
<name>A0A5B0MB74_PUCGR</name>
<sequence length="247" mass="28424">MWRSMIKCGVVSFRPDLSGGPCDVDNKFLWDLAHRIFIKLVKAQEYPEINLDNCSEKKIHLAIMNHAKQLGRKYCKAGWDPRRLDQRAVRKRREARTKRLRQARAKFVTHKVRLAPLLQVIKSCTSNAKTEPNSPNDMDMGSDGEPEKRLVVHHLPWRHPRIGRAFQMIDRLIDLQRQSGSRDYGKNSHARLRPRNPTISNHPAPPKLSHHAYCDEWIATLTVPQLDELDVQGHSLGTALKNLEGMV</sequence>
<accession>A0A5B0MB74</accession>
<reference evidence="2 3" key="1">
    <citation type="submission" date="2019-05" db="EMBL/GenBank/DDBJ databases">
        <title>Emergence of the Ug99 lineage of the wheat stem rust pathogen through somatic hybridization.</title>
        <authorList>
            <person name="Li F."/>
            <person name="Upadhyaya N.M."/>
            <person name="Sperschneider J."/>
            <person name="Matny O."/>
            <person name="Nguyen-Phuc H."/>
            <person name="Mago R."/>
            <person name="Raley C."/>
            <person name="Miller M.E."/>
            <person name="Silverstein K.A.T."/>
            <person name="Henningsen E."/>
            <person name="Hirsch C.D."/>
            <person name="Visser B."/>
            <person name="Pretorius Z.A."/>
            <person name="Steffenson B.J."/>
            <person name="Schwessinger B."/>
            <person name="Dodds P.N."/>
            <person name="Figueroa M."/>
        </authorList>
    </citation>
    <scope>NUCLEOTIDE SEQUENCE [LARGE SCALE GENOMIC DNA]</scope>
    <source>
        <strain evidence="2">21-0</strain>
    </source>
</reference>
<protein>
    <submittedName>
        <fullName evidence="2">Uncharacterized protein</fullName>
    </submittedName>
</protein>
<dbReference type="Proteomes" id="UP000324748">
    <property type="component" value="Unassembled WGS sequence"/>
</dbReference>
<dbReference type="AlphaFoldDB" id="A0A5B0MB74"/>
<dbReference type="EMBL" id="VSWC01000158">
    <property type="protein sequence ID" value="KAA1073509.1"/>
    <property type="molecule type" value="Genomic_DNA"/>
</dbReference>
<comment type="caution">
    <text evidence="2">The sequence shown here is derived from an EMBL/GenBank/DDBJ whole genome shotgun (WGS) entry which is preliminary data.</text>
</comment>
<dbReference type="OrthoDB" id="2506922at2759"/>
<evidence type="ECO:0000313" key="3">
    <source>
        <dbReference type="Proteomes" id="UP000324748"/>
    </source>
</evidence>
<evidence type="ECO:0000313" key="2">
    <source>
        <dbReference type="EMBL" id="KAA1073509.1"/>
    </source>
</evidence>
<gene>
    <name evidence="2" type="ORF">PGT21_014133</name>
</gene>